<proteinExistence type="predicted"/>
<keyword evidence="3" id="KW-1185">Reference proteome</keyword>
<comment type="caution">
    <text evidence="2">The sequence shown here is derived from an EMBL/GenBank/DDBJ whole genome shotgun (WGS) entry which is preliminary data.</text>
</comment>
<evidence type="ECO:0000313" key="3">
    <source>
        <dbReference type="Proteomes" id="UP000295334"/>
    </source>
</evidence>
<feature type="chain" id="PRO_5020257606" evidence="1">
    <location>
        <begin position="19"/>
        <end position="484"/>
    </location>
</feature>
<evidence type="ECO:0000313" key="2">
    <source>
        <dbReference type="EMBL" id="TCJ14022.1"/>
    </source>
</evidence>
<evidence type="ECO:0000256" key="1">
    <source>
        <dbReference type="SAM" id="SignalP"/>
    </source>
</evidence>
<accession>A0A4V2NVN0</accession>
<dbReference type="AlphaFoldDB" id="A0A4V2NVN0"/>
<dbReference type="RefSeq" id="WP_131448735.1">
    <property type="nucleotide sequence ID" value="NZ_SJZI01000042.1"/>
</dbReference>
<name>A0A4V2NVN0_9BACT</name>
<gene>
    <name evidence="2" type="ORF">EPD60_08385</name>
</gene>
<dbReference type="OrthoDB" id="6395228at2"/>
<sequence>MKLFFILPALLLTAVVHAQPVEVTRTDTLWCPNDTFALRFKGDSARDYFTASRKDKVSPGTDAAPGEYAVLYYGKDSLRLIYHNRLPYAHIFYVHFASPKGRTTLRFHFNELSSYFPASYRGQHRGKSQVDVPEAYELANIIWTLSPSGQRATDLNKQGPYYQRVLDYFRPFLRHPVFKALNFPDSVYSQKYYDFRENSFAFNFANSRAATPLLFNGPYYYVYGNELADSSLFGKLRPLVEDFARVSRFRDFYKSNQGYYAQQVRRQEQLLPLTQMWHWLEREFPKRKFQSYRVVFSPLIGGSHSTQQYATYEPGGWYQESVMFICGPDRYDADASLSEKQKEGLLSGVVFTEIDHNYVNPTTGNYRKTVDSIFANRTAWTRPGAGTDFYGSPLSIFNEYMTHALFCLYVQETYDPATAGFVIAKREDLMVDRRGFTQFREFDRELLRLRAAHPGRVVTDLYPQVLAWCRSYNRVETAPSSPSH</sequence>
<dbReference type="Proteomes" id="UP000295334">
    <property type="component" value="Unassembled WGS sequence"/>
</dbReference>
<feature type="signal peptide" evidence="1">
    <location>
        <begin position="1"/>
        <end position="18"/>
    </location>
</feature>
<protein>
    <submittedName>
        <fullName evidence="2">DUF4932 domain-containing protein</fullName>
    </submittedName>
</protein>
<dbReference type="EMBL" id="SJZI01000042">
    <property type="protein sequence ID" value="TCJ14022.1"/>
    <property type="molecule type" value="Genomic_DNA"/>
</dbReference>
<organism evidence="2 3">
    <name type="scientific">Flaviaesturariibacter flavus</name>
    <dbReference type="NCBI Taxonomy" id="2502780"/>
    <lineage>
        <taxon>Bacteria</taxon>
        <taxon>Pseudomonadati</taxon>
        <taxon>Bacteroidota</taxon>
        <taxon>Chitinophagia</taxon>
        <taxon>Chitinophagales</taxon>
        <taxon>Chitinophagaceae</taxon>
        <taxon>Flaviaestuariibacter</taxon>
    </lineage>
</organism>
<reference evidence="2 3" key="1">
    <citation type="submission" date="2019-03" db="EMBL/GenBank/DDBJ databases">
        <authorList>
            <person name="Kim M.K.M."/>
        </authorList>
    </citation>
    <scope>NUCLEOTIDE SEQUENCE [LARGE SCALE GENOMIC DNA]</scope>
    <source>
        <strain evidence="2 3">17J68-12</strain>
    </source>
</reference>
<keyword evidence="1" id="KW-0732">Signal</keyword>